<evidence type="ECO:0000256" key="4">
    <source>
        <dbReference type="ARBA" id="ARBA00022857"/>
    </source>
</evidence>
<evidence type="ECO:0000313" key="11">
    <source>
        <dbReference type="EMBL" id="CAF0743229.1"/>
    </source>
</evidence>
<accession>A0A813NSV6</accession>
<dbReference type="NCBIfam" id="TIGR00871">
    <property type="entry name" value="zwf"/>
    <property type="match status" value="1"/>
</dbReference>
<organism evidence="11 12">
    <name type="scientific">Brachionus calyciflorus</name>
    <dbReference type="NCBI Taxonomy" id="104777"/>
    <lineage>
        <taxon>Eukaryota</taxon>
        <taxon>Metazoa</taxon>
        <taxon>Spiralia</taxon>
        <taxon>Gnathifera</taxon>
        <taxon>Rotifera</taxon>
        <taxon>Eurotatoria</taxon>
        <taxon>Monogononta</taxon>
        <taxon>Pseudotrocha</taxon>
        <taxon>Ploima</taxon>
        <taxon>Brachionidae</taxon>
        <taxon>Brachionus</taxon>
    </lineage>
</organism>
<evidence type="ECO:0000256" key="5">
    <source>
        <dbReference type="ARBA" id="ARBA00023002"/>
    </source>
</evidence>
<dbReference type="Pfam" id="PF00479">
    <property type="entry name" value="G6PD_N"/>
    <property type="match status" value="1"/>
</dbReference>
<dbReference type="PANTHER" id="PTHR23429">
    <property type="entry name" value="GLUCOSE-6-PHOSPHATE 1-DEHYDROGENASE G6PD"/>
    <property type="match status" value="1"/>
</dbReference>
<evidence type="ECO:0000256" key="7">
    <source>
        <dbReference type="ARBA" id="ARBA00047696"/>
    </source>
</evidence>
<dbReference type="InterPro" id="IPR019796">
    <property type="entry name" value="G6P_DH_AS"/>
</dbReference>
<keyword evidence="3 8" id="KW-0313">Glucose metabolism</keyword>
<dbReference type="InterPro" id="IPR022674">
    <property type="entry name" value="G6P_DH_NAD-bd"/>
</dbReference>
<reference evidence="11" key="1">
    <citation type="submission" date="2021-02" db="EMBL/GenBank/DDBJ databases">
        <authorList>
            <person name="Nowell W R."/>
        </authorList>
    </citation>
    <scope>NUCLEOTIDE SEQUENCE</scope>
    <source>
        <strain evidence="11">Ploen Becks lab</strain>
    </source>
</reference>
<feature type="domain" description="Glucose-6-phosphate dehydrogenase NAD-binding" evidence="9">
    <location>
        <begin position="28"/>
        <end position="209"/>
    </location>
</feature>
<dbReference type="Pfam" id="PF02781">
    <property type="entry name" value="G6PD_C"/>
    <property type="match status" value="1"/>
</dbReference>
<dbReference type="InterPro" id="IPR022675">
    <property type="entry name" value="G6P_DH_C"/>
</dbReference>
<comment type="caution">
    <text evidence="11">The sequence shown here is derived from an EMBL/GenBank/DDBJ whole genome shotgun (WGS) entry which is preliminary data.</text>
</comment>
<keyword evidence="4 8" id="KW-0521">NADP</keyword>
<evidence type="ECO:0000256" key="2">
    <source>
        <dbReference type="ARBA" id="ARBA00009975"/>
    </source>
</evidence>
<evidence type="ECO:0000256" key="3">
    <source>
        <dbReference type="ARBA" id="ARBA00022526"/>
    </source>
</evidence>
<dbReference type="GO" id="GO:0006006">
    <property type="term" value="P:glucose metabolic process"/>
    <property type="evidence" value="ECO:0007669"/>
    <property type="project" value="UniProtKB-KW"/>
</dbReference>
<comment type="catalytic activity">
    <reaction evidence="7">
        <text>D-glucose 6-phosphate + NADP(+) = 6-phospho-D-glucono-1,5-lactone + NADPH + H(+)</text>
        <dbReference type="Rhea" id="RHEA:15841"/>
        <dbReference type="ChEBI" id="CHEBI:15378"/>
        <dbReference type="ChEBI" id="CHEBI:57783"/>
        <dbReference type="ChEBI" id="CHEBI:57955"/>
        <dbReference type="ChEBI" id="CHEBI:58349"/>
        <dbReference type="ChEBI" id="CHEBI:61548"/>
        <dbReference type="EC" id="1.1.1.49"/>
    </reaction>
    <physiologicalReaction direction="left-to-right" evidence="7">
        <dbReference type="Rhea" id="RHEA:15842"/>
    </physiologicalReaction>
</comment>
<gene>
    <name evidence="11" type="ORF">OXX778_LOCUS3507</name>
</gene>
<keyword evidence="12" id="KW-1185">Reference proteome</keyword>
<dbReference type="GO" id="GO:0009051">
    <property type="term" value="P:pentose-phosphate shunt, oxidative branch"/>
    <property type="evidence" value="ECO:0007669"/>
    <property type="project" value="TreeGrafter"/>
</dbReference>
<dbReference type="HAMAP" id="MF_00966">
    <property type="entry name" value="G6PD"/>
    <property type="match status" value="1"/>
</dbReference>
<dbReference type="EMBL" id="CAJNOC010000312">
    <property type="protein sequence ID" value="CAF0743229.1"/>
    <property type="molecule type" value="Genomic_DNA"/>
</dbReference>
<dbReference type="AlphaFoldDB" id="A0A813NSV6"/>
<dbReference type="InterPro" id="IPR036291">
    <property type="entry name" value="NAD(P)-bd_dom_sf"/>
</dbReference>
<keyword evidence="6 8" id="KW-0119">Carbohydrate metabolism</keyword>
<dbReference type="GO" id="GO:0004345">
    <property type="term" value="F:glucose-6-phosphate dehydrogenase activity"/>
    <property type="evidence" value="ECO:0007669"/>
    <property type="project" value="UniProtKB-EC"/>
</dbReference>
<dbReference type="PROSITE" id="PS00069">
    <property type="entry name" value="G6P_DEHYDROGENASE"/>
    <property type="match status" value="1"/>
</dbReference>
<dbReference type="PRINTS" id="PR00079">
    <property type="entry name" value="G6PDHDRGNASE"/>
</dbReference>
<name>A0A813NSV6_9BILA</name>
<dbReference type="InterPro" id="IPR001282">
    <property type="entry name" value="G6P_DH"/>
</dbReference>
<dbReference type="PIRSF" id="PIRSF000110">
    <property type="entry name" value="G6PD"/>
    <property type="match status" value="1"/>
</dbReference>
<dbReference type="SUPFAM" id="SSF51735">
    <property type="entry name" value="NAD(P)-binding Rossmann-fold domains"/>
    <property type="match status" value="1"/>
</dbReference>
<evidence type="ECO:0000259" key="10">
    <source>
        <dbReference type="Pfam" id="PF02781"/>
    </source>
</evidence>
<dbReference type="Gene3D" id="3.30.360.10">
    <property type="entry name" value="Dihydrodipicolinate Reductase, domain 2"/>
    <property type="match status" value="1"/>
</dbReference>
<dbReference type="UniPathway" id="UPA00115">
    <property type="reaction ID" value="UER00408"/>
</dbReference>
<dbReference type="OrthoDB" id="60984at2759"/>
<evidence type="ECO:0000256" key="6">
    <source>
        <dbReference type="ARBA" id="ARBA00023277"/>
    </source>
</evidence>
<dbReference type="SUPFAM" id="SSF55347">
    <property type="entry name" value="Glyceraldehyde-3-phosphate dehydrogenase-like, C-terminal domain"/>
    <property type="match status" value="1"/>
</dbReference>
<dbReference type="Gene3D" id="3.40.50.720">
    <property type="entry name" value="NAD(P)-binding Rossmann-like Domain"/>
    <property type="match status" value="1"/>
</dbReference>
<evidence type="ECO:0000313" key="12">
    <source>
        <dbReference type="Proteomes" id="UP000663879"/>
    </source>
</evidence>
<evidence type="ECO:0000256" key="1">
    <source>
        <dbReference type="ARBA" id="ARBA00004937"/>
    </source>
</evidence>
<comment type="similarity">
    <text evidence="2 8">Belongs to the glucose-6-phosphate dehydrogenase family.</text>
</comment>
<proteinExistence type="inferred from homology"/>
<evidence type="ECO:0000256" key="8">
    <source>
        <dbReference type="RuleBase" id="RU362120"/>
    </source>
</evidence>
<dbReference type="GO" id="GO:0050661">
    <property type="term" value="F:NADP binding"/>
    <property type="evidence" value="ECO:0007669"/>
    <property type="project" value="InterPro"/>
</dbReference>
<protein>
    <recommendedName>
        <fullName evidence="8">Glucose-6-phosphate 1-dehydrogenase</fullName>
        <ecNumber evidence="8">1.1.1.49</ecNumber>
    </recommendedName>
</protein>
<comment type="function">
    <text evidence="8">Catalyzes the rate-limiting step of the oxidative pentose-phosphate pathway, which represents a route for the dissimilation of carbohydrates besides glycolysis.</text>
</comment>
<feature type="domain" description="Glucose-6-phosphate dehydrogenase C-terminal" evidence="10">
    <location>
        <begin position="213"/>
        <end position="500"/>
    </location>
</feature>
<comment type="pathway">
    <text evidence="1 8">Carbohydrate degradation; pentose phosphate pathway; D-ribulose 5-phosphate from D-glucose 6-phosphate (oxidative stage): step 1/3.</text>
</comment>
<evidence type="ECO:0000259" key="9">
    <source>
        <dbReference type="Pfam" id="PF00479"/>
    </source>
</evidence>
<dbReference type="PANTHER" id="PTHR23429:SF0">
    <property type="entry name" value="GLUCOSE-6-PHOSPHATE 1-DEHYDROGENASE"/>
    <property type="match status" value="1"/>
</dbReference>
<dbReference type="EC" id="1.1.1.49" evidence="8"/>
<dbReference type="GO" id="GO:0005829">
    <property type="term" value="C:cytosol"/>
    <property type="evidence" value="ECO:0007669"/>
    <property type="project" value="TreeGrafter"/>
</dbReference>
<sequence length="510" mass="59441">MSKRDLNFEAYRKSIQSLENFKKPTAVVIFGASGDLAKKEIYPNLFWLYKDSLLPENTIIIGYGRTNLDIKKYLKETIIQKVNLDNDDLKIYDEFIEKNHYITGNYNEEPKFKELDSKINELMVDPNQNIQDCNRVFYLAVPPKVYPNISEMVGKNCRAKEPFLTHLVAEKPFGKDLETSNELSKSISRYFKEEEIFRIDHYLGKEMVQSLIALRFANQIFRRVWNRDSIESVFINFKENFGTKGRAGYFDEYGIIRDVIQNHLLQVLTLIAMEQPLSESADDIRDEKVKVLKSIKAIKLDDVVLGQYAKNENGTPEQQKGYIDDEGVDKDSLTATYAIIILHINNERWDGVPFIISAGKALDETISEVRIQFNQVPANIFKNYCRRNELVIRIQPNEAVYLTMLTKRPGMDFVVEETDLDLTYAEKYKGLYVPKAYERLFMNIIYGSQISFVRSDELTEAWRIFTPVLHEIEEKKIKPIYYQFGSNSIPEAENLIMTKGKYSFERFCRL</sequence>
<keyword evidence="5 8" id="KW-0560">Oxidoreductase</keyword>
<dbReference type="Proteomes" id="UP000663879">
    <property type="component" value="Unassembled WGS sequence"/>
</dbReference>